<accession>A0A6I6UHS6</accession>
<keyword evidence="1" id="KW-0732">Signal</keyword>
<gene>
    <name evidence="2" type="ORF">FHE72_16915</name>
</gene>
<evidence type="ECO:0000313" key="2">
    <source>
        <dbReference type="EMBL" id="QHE62514.1"/>
    </source>
</evidence>
<dbReference type="EMBL" id="CP047394">
    <property type="protein sequence ID" value="QHE62514.1"/>
    <property type="molecule type" value="Genomic_DNA"/>
</dbReference>
<dbReference type="Proteomes" id="UP000465062">
    <property type="component" value="Chromosome"/>
</dbReference>
<evidence type="ECO:0000256" key="1">
    <source>
        <dbReference type="SAM" id="SignalP"/>
    </source>
</evidence>
<dbReference type="RefSeq" id="WP_159362421.1">
    <property type="nucleotide sequence ID" value="NZ_CP047394.1"/>
</dbReference>
<proteinExistence type="predicted"/>
<dbReference type="KEGG" id="bvq:FHE72_16915"/>
<evidence type="ECO:0000313" key="3">
    <source>
        <dbReference type="Proteomes" id="UP000465062"/>
    </source>
</evidence>
<name>A0A6I6UHS6_9BACI</name>
<dbReference type="PROSITE" id="PS51257">
    <property type="entry name" value="PROKAR_LIPOPROTEIN"/>
    <property type="match status" value="1"/>
</dbReference>
<sequence>MFTIKKAILLTVFTLITILAACSNQPTFEEFFHKEMKENAKEYDKAVNYSYSLIHKEEEVIEPNDAIAVFTEHNPRGEQVFIAYFKQEDGQWEWKQTRGAEWNTPVKWSAMHQEPYIYSGAISDSSIKQVFAGREKANIIEVEGDKRFWYAVSDTKDAEVKVVKEDGTQEVIEELDDKELEESSEQFHNR</sequence>
<feature type="chain" id="PRO_5039563583" evidence="1">
    <location>
        <begin position="22"/>
        <end position="190"/>
    </location>
</feature>
<reference evidence="2 3" key="1">
    <citation type="submission" date="2019-06" db="EMBL/GenBank/DDBJ databases">
        <title>An operon consisting of a P-type ATPase gene and a transcriptional regular gene given the different cadmium resistance in Bacillus vietamensis 151-6 and Bacillus marisflavi 151-25.</title>
        <authorList>
            <person name="Yu X."/>
        </authorList>
    </citation>
    <scope>NUCLEOTIDE SEQUENCE [LARGE SCALE GENOMIC DNA]</scope>
    <source>
        <strain evidence="2 3">151-6</strain>
    </source>
</reference>
<dbReference type="AlphaFoldDB" id="A0A6I6UHS6"/>
<protein>
    <submittedName>
        <fullName evidence="2">Uncharacterized protein</fullName>
    </submittedName>
</protein>
<feature type="signal peptide" evidence="1">
    <location>
        <begin position="1"/>
        <end position="21"/>
    </location>
</feature>
<organism evidence="2 3">
    <name type="scientific">Rossellomorea vietnamensis</name>
    <dbReference type="NCBI Taxonomy" id="218284"/>
    <lineage>
        <taxon>Bacteria</taxon>
        <taxon>Bacillati</taxon>
        <taxon>Bacillota</taxon>
        <taxon>Bacilli</taxon>
        <taxon>Bacillales</taxon>
        <taxon>Bacillaceae</taxon>
        <taxon>Rossellomorea</taxon>
    </lineage>
</organism>